<evidence type="ECO:0000313" key="8">
    <source>
        <dbReference type="EMBL" id="KAJ7747237.1"/>
    </source>
</evidence>
<keyword evidence="4 5" id="KW-0206">Cytoskeleton</keyword>
<dbReference type="InterPro" id="IPR007259">
    <property type="entry name" value="GCP"/>
</dbReference>
<feature type="domain" description="Gamma tubulin complex component C-terminal" evidence="6">
    <location>
        <begin position="576"/>
        <end position="930"/>
    </location>
</feature>
<accession>A0AAD7IRA6</accession>
<dbReference type="PANTHER" id="PTHR19302:SF70">
    <property type="entry name" value="GAMMA-TUBULIN COMPLEX COMPONENT 6"/>
    <property type="match status" value="1"/>
</dbReference>
<dbReference type="GO" id="GO:0007020">
    <property type="term" value="P:microtubule nucleation"/>
    <property type="evidence" value="ECO:0007669"/>
    <property type="project" value="InterPro"/>
</dbReference>
<dbReference type="GO" id="GO:0000922">
    <property type="term" value="C:spindle pole"/>
    <property type="evidence" value="ECO:0007669"/>
    <property type="project" value="InterPro"/>
</dbReference>
<dbReference type="GO" id="GO:0051225">
    <property type="term" value="P:spindle assembly"/>
    <property type="evidence" value="ECO:0007669"/>
    <property type="project" value="TreeGrafter"/>
</dbReference>
<dbReference type="PANTHER" id="PTHR19302">
    <property type="entry name" value="GAMMA TUBULIN COMPLEX PROTEIN"/>
    <property type="match status" value="1"/>
</dbReference>
<dbReference type="GO" id="GO:0000930">
    <property type="term" value="C:gamma-tubulin complex"/>
    <property type="evidence" value="ECO:0007669"/>
    <property type="project" value="TreeGrafter"/>
</dbReference>
<comment type="similarity">
    <text evidence="1 5">Belongs to the TUBGCP family.</text>
</comment>
<reference evidence="8" key="1">
    <citation type="submission" date="2023-03" db="EMBL/GenBank/DDBJ databases">
        <title>Massive genome expansion in bonnet fungi (Mycena s.s.) driven by repeated elements and novel gene families across ecological guilds.</title>
        <authorList>
            <consortium name="Lawrence Berkeley National Laboratory"/>
            <person name="Harder C.B."/>
            <person name="Miyauchi S."/>
            <person name="Viragh M."/>
            <person name="Kuo A."/>
            <person name="Thoen E."/>
            <person name="Andreopoulos B."/>
            <person name="Lu D."/>
            <person name="Skrede I."/>
            <person name="Drula E."/>
            <person name="Henrissat B."/>
            <person name="Morin E."/>
            <person name="Kohler A."/>
            <person name="Barry K."/>
            <person name="LaButti K."/>
            <person name="Morin E."/>
            <person name="Salamov A."/>
            <person name="Lipzen A."/>
            <person name="Mereny Z."/>
            <person name="Hegedus B."/>
            <person name="Baldrian P."/>
            <person name="Stursova M."/>
            <person name="Weitz H."/>
            <person name="Taylor A."/>
            <person name="Grigoriev I.V."/>
            <person name="Nagy L.G."/>
            <person name="Martin F."/>
            <person name="Kauserud H."/>
        </authorList>
    </citation>
    <scope>NUCLEOTIDE SEQUENCE</scope>
    <source>
        <strain evidence="8">CBHHK182m</strain>
    </source>
</reference>
<evidence type="ECO:0000256" key="4">
    <source>
        <dbReference type="ARBA" id="ARBA00023212"/>
    </source>
</evidence>
<gene>
    <name evidence="8" type="ORF">B0H16DRAFT_1555195</name>
</gene>
<evidence type="ECO:0000259" key="7">
    <source>
        <dbReference type="Pfam" id="PF17681"/>
    </source>
</evidence>
<dbReference type="EMBL" id="JARKIB010000077">
    <property type="protein sequence ID" value="KAJ7747237.1"/>
    <property type="molecule type" value="Genomic_DNA"/>
</dbReference>
<keyword evidence="9" id="KW-1185">Reference proteome</keyword>
<keyword evidence="3 5" id="KW-0493">Microtubule</keyword>
<dbReference type="GO" id="GO:0043015">
    <property type="term" value="F:gamma-tubulin binding"/>
    <property type="evidence" value="ECO:0007669"/>
    <property type="project" value="InterPro"/>
</dbReference>
<evidence type="ECO:0000256" key="5">
    <source>
        <dbReference type="RuleBase" id="RU363050"/>
    </source>
</evidence>
<feature type="domain" description="Gamma tubulin complex component protein N-terminal" evidence="7">
    <location>
        <begin position="203"/>
        <end position="357"/>
    </location>
</feature>
<name>A0AAD7IRA6_9AGAR</name>
<sequence>MALFNLPPLDDEFDDFASQAILPEFKPRFFVPQMLEKPQNPIMDTLKLLPIAPVPPPIRLATLPTELASLAFNPPTRVPKLSDSIWTDAIKGGRVRSKIFSWDALRPNYPGHPPPNAFISEQEDGLIFAAARYYVQPRVNDPRVELKYVRQRELLSALKMTVLGISSPLHTWDPGSETFVQIVAQKGAQGILLIDDKDEVVSASFISRFLAIGMLLRRLEILVTALRSRFAKEGPTIHAFTHALSTILSFLRESLARCPPHEDQVSVTLSAVWNEYEPYEEILVALAALCGRGSHKPPRDYIMPDPTPINLLSLLYDHLHTHFERQSPRKVTAVFAFILSSTSREYFQQLSRSVGFGGESSLRKKPTRVVGEQNDQYALEMDASDDGNELEERDELDGIGDAFPTFFLPSVVDVLPAAQKSLVLLKVAEPDHPLLRVPPVRCVVEWFWTWNEIEAAWNGENSNLLPHPTHVRPPESSLLPSAEEVEPALAQFRIFDMEPGEHFGHSLLDDKRTPTPTAALGAFIGAFPASLPPITPTLAHLTALVFEPLVRHASTLSSALLARFLSPSAPLQFKPHAELLHAYLLLAAPAFKARLAGALFDDSEGYAPGEVVPASVRGVGLGGAKRKASEKRKRERWPVGLSFALFERETWPPVGADLSFFLRTVIVDSFEIPWERLVEGGDGETDDGGHGRPRDTFWVEAERRLGFAIRDLPTGPGHDHWLNPLSIEALDFLYMDYKAPHPLDILITPDILSKYQRMFTYLLRIMRVEHALGSVFRMSRSSARPLFPTLTPSNKLLLHLRFIAHSFVANLSEYVFDTAIGGNFDPFLAGLAPPPSNPSHAPEFSDVFSLAKAHSTLLDDVLSACLLRSGQRTAGDLLRQALELVLEFAVLVGDLKTGRVEEYRAAPLLEDLAMRFRGKMRALVKALKALVDRGILPEAEVGIPVQRDGRTPTGGVQAIAHLLESLSEWWSS</sequence>
<dbReference type="Proteomes" id="UP001215598">
    <property type="component" value="Unassembled WGS sequence"/>
</dbReference>
<dbReference type="AlphaFoldDB" id="A0AAD7IRA6"/>
<dbReference type="GO" id="GO:0031122">
    <property type="term" value="P:cytoplasmic microtubule organization"/>
    <property type="evidence" value="ECO:0007669"/>
    <property type="project" value="TreeGrafter"/>
</dbReference>
<dbReference type="Gene3D" id="1.20.120.1900">
    <property type="entry name" value="Gamma-tubulin complex, C-terminal domain"/>
    <property type="match status" value="1"/>
</dbReference>
<dbReference type="Pfam" id="PF17681">
    <property type="entry name" value="GCP_N_terminal"/>
    <property type="match status" value="1"/>
</dbReference>
<dbReference type="InterPro" id="IPR040457">
    <property type="entry name" value="GCP_C"/>
</dbReference>
<evidence type="ECO:0000313" key="9">
    <source>
        <dbReference type="Proteomes" id="UP001215598"/>
    </source>
</evidence>
<proteinExistence type="inferred from homology"/>
<protein>
    <recommendedName>
        <fullName evidence="5">Spindle pole body component</fullName>
    </recommendedName>
</protein>
<evidence type="ECO:0000256" key="2">
    <source>
        <dbReference type="ARBA" id="ARBA00022490"/>
    </source>
</evidence>
<dbReference type="GO" id="GO:0005816">
    <property type="term" value="C:spindle pole body"/>
    <property type="evidence" value="ECO:0007669"/>
    <property type="project" value="UniProtKB-ARBA"/>
</dbReference>
<keyword evidence="2 5" id="KW-0963">Cytoplasm</keyword>
<dbReference type="GO" id="GO:0051011">
    <property type="term" value="F:microtubule minus-end binding"/>
    <property type="evidence" value="ECO:0007669"/>
    <property type="project" value="TreeGrafter"/>
</dbReference>
<dbReference type="GO" id="GO:0051321">
    <property type="term" value="P:meiotic cell cycle"/>
    <property type="evidence" value="ECO:0007669"/>
    <property type="project" value="TreeGrafter"/>
</dbReference>
<dbReference type="GO" id="GO:0000278">
    <property type="term" value="P:mitotic cell cycle"/>
    <property type="evidence" value="ECO:0007669"/>
    <property type="project" value="TreeGrafter"/>
</dbReference>
<dbReference type="GO" id="GO:0005874">
    <property type="term" value="C:microtubule"/>
    <property type="evidence" value="ECO:0007669"/>
    <property type="project" value="UniProtKB-KW"/>
</dbReference>
<evidence type="ECO:0000256" key="3">
    <source>
        <dbReference type="ARBA" id="ARBA00022701"/>
    </source>
</evidence>
<organism evidence="8 9">
    <name type="scientific">Mycena metata</name>
    <dbReference type="NCBI Taxonomy" id="1033252"/>
    <lineage>
        <taxon>Eukaryota</taxon>
        <taxon>Fungi</taxon>
        <taxon>Dikarya</taxon>
        <taxon>Basidiomycota</taxon>
        <taxon>Agaricomycotina</taxon>
        <taxon>Agaricomycetes</taxon>
        <taxon>Agaricomycetidae</taxon>
        <taxon>Agaricales</taxon>
        <taxon>Marasmiineae</taxon>
        <taxon>Mycenaceae</taxon>
        <taxon>Mycena</taxon>
    </lineage>
</organism>
<dbReference type="Pfam" id="PF04130">
    <property type="entry name" value="GCP_C_terminal"/>
    <property type="match status" value="1"/>
</dbReference>
<dbReference type="InterPro" id="IPR041470">
    <property type="entry name" value="GCP_N"/>
</dbReference>
<comment type="caution">
    <text evidence="8">The sequence shown here is derived from an EMBL/GenBank/DDBJ whole genome shotgun (WGS) entry which is preliminary data.</text>
</comment>
<comment type="subcellular location">
    <subcellularLocation>
        <location evidence="5">Cytoplasm</location>
        <location evidence="5">Cytoskeleton</location>
        <location evidence="5">Microtubule organizing center</location>
    </subcellularLocation>
</comment>
<evidence type="ECO:0000256" key="1">
    <source>
        <dbReference type="ARBA" id="ARBA00010337"/>
    </source>
</evidence>
<evidence type="ECO:0000259" key="6">
    <source>
        <dbReference type="Pfam" id="PF04130"/>
    </source>
</evidence>
<dbReference type="InterPro" id="IPR042241">
    <property type="entry name" value="GCP_C_sf"/>
</dbReference>